<dbReference type="EMBL" id="JAPVEB010000003">
    <property type="protein sequence ID" value="KAJ5271242.1"/>
    <property type="molecule type" value="Genomic_DNA"/>
</dbReference>
<comment type="caution">
    <text evidence="1">The sequence shown here is derived from an EMBL/GenBank/DDBJ whole genome shotgun (WGS) entry which is preliminary data.</text>
</comment>
<keyword evidence="2" id="KW-1185">Reference proteome</keyword>
<accession>A0ABQ8WN98</accession>
<reference evidence="1 2" key="1">
    <citation type="journal article" date="2023" name="IMA Fungus">
        <title>Comparative genomic study of the Penicillium genus elucidates a diverse pangenome and 15 lateral gene transfer events.</title>
        <authorList>
            <person name="Petersen C."/>
            <person name="Sorensen T."/>
            <person name="Nielsen M.R."/>
            <person name="Sondergaard T.E."/>
            <person name="Sorensen J.L."/>
            <person name="Fitzpatrick D.A."/>
            <person name="Frisvad J.C."/>
            <person name="Nielsen K.L."/>
        </authorList>
    </citation>
    <scope>NUCLEOTIDE SEQUENCE [LARGE SCALE GENOMIC DNA]</scope>
    <source>
        <strain evidence="1 2">IBT 3361</strain>
    </source>
</reference>
<protein>
    <submittedName>
        <fullName evidence="1">Uncharacterized protein</fullName>
    </submittedName>
</protein>
<evidence type="ECO:0000313" key="1">
    <source>
        <dbReference type="EMBL" id="KAJ5271242.1"/>
    </source>
</evidence>
<gene>
    <name evidence="1" type="ORF">N7505_007000</name>
</gene>
<name>A0ABQ8WN98_PENCH</name>
<proteinExistence type="predicted"/>
<sequence>MNSSAKRPGRRGGTKSKTRIRCVKRGKEKPHCLGCGYSTRPIKAIGRPQFDLTPTHVRNRESVVLLSIISTELGLSRVPDQAF</sequence>
<evidence type="ECO:0000313" key="2">
    <source>
        <dbReference type="Proteomes" id="UP001220256"/>
    </source>
</evidence>
<dbReference type="Proteomes" id="UP001220256">
    <property type="component" value="Unassembled WGS sequence"/>
</dbReference>
<organism evidence="1 2">
    <name type="scientific">Penicillium chrysogenum</name>
    <name type="common">Penicillium notatum</name>
    <dbReference type="NCBI Taxonomy" id="5076"/>
    <lineage>
        <taxon>Eukaryota</taxon>
        <taxon>Fungi</taxon>
        <taxon>Dikarya</taxon>
        <taxon>Ascomycota</taxon>
        <taxon>Pezizomycotina</taxon>
        <taxon>Eurotiomycetes</taxon>
        <taxon>Eurotiomycetidae</taxon>
        <taxon>Eurotiales</taxon>
        <taxon>Aspergillaceae</taxon>
        <taxon>Penicillium</taxon>
        <taxon>Penicillium chrysogenum species complex</taxon>
    </lineage>
</organism>